<feature type="transmembrane region" description="Helical" evidence="20">
    <location>
        <begin position="183"/>
        <end position="206"/>
    </location>
</feature>
<organism evidence="24 25">
    <name type="scientific">Poecilia mexicana</name>
    <dbReference type="NCBI Taxonomy" id="48701"/>
    <lineage>
        <taxon>Eukaryota</taxon>
        <taxon>Metazoa</taxon>
        <taxon>Chordata</taxon>
        <taxon>Craniata</taxon>
        <taxon>Vertebrata</taxon>
        <taxon>Euteleostomi</taxon>
        <taxon>Actinopterygii</taxon>
        <taxon>Neopterygii</taxon>
        <taxon>Teleostei</taxon>
        <taxon>Neoteleostei</taxon>
        <taxon>Acanthomorphata</taxon>
        <taxon>Ovalentaria</taxon>
        <taxon>Atherinomorphae</taxon>
        <taxon>Cyprinodontiformes</taxon>
        <taxon>Poeciliidae</taxon>
        <taxon>Poeciliinae</taxon>
        <taxon>Poecilia</taxon>
    </lineage>
</organism>
<comment type="catalytic activity">
    <reaction evidence="16">
        <text>K(+)(in) = K(+)(out)</text>
        <dbReference type="Rhea" id="RHEA:29463"/>
        <dbReference type="ChEBI" id="CHEBI:29103"/>
    </reaction>
</comment>
<sequence>MEENKAPSVPYVYLFNDGTVRDSFPVRVVSSCNLNIYTFPFDIQNCSLTFNSYIYYAIEIRVFLGRDPDLITEFSKEVMTTMGEWELMDITAKKVANDVESGLYTDMLAFYIRVRRRATMYVVNLLLPSCFLITVDLFSFLLPPQSVDRSSFKMTLILGYTVFLLIMNDLLPITGNTIPLINVFFSLCLALMVASLLETILITNLLSNSPDFSPVPRWIRILVLNFLGCLVCMPRKTEKPKKSERRKMSAVAEMKSDEGPPGTEGSAEEDEALTELKSLSRVLQAVRCEIEQQQKGQQSFEEWIQCCLLKVKPSKQLFILISLLTLAPFNSAVLNCSQPTPASLLSSLKPVFDLNAIRPVVNMSVVTQVKISFILFGILGVDEKSQVLTTFIWESLEWQNEFTVWDQEECGVEWIAVARNLLWVPDIVINEFMEKNLAPSVPYTYLHSSGLVYDGLPVRVVSSCSLNIYLFPFDIQRCTFTFNSYIHLSDAVQLELVGTDQDIFQASINEMATMGEWQLVGIKSEKVVVPTLEGSTYDELRFFVSVRRHSTMYVVNLLIPSCFLITVDLFSFILPIQSIDRSLFKMTLVLGYTVFLLSTNDLLPNTGNTIPLINVFLSLCLTMMVTSLMETIFITNLLRGSAHYTAPPRWMKAFVLRFLGRLVGLPPKPEPQEHLVFKNPDTREMADVPTESKGNETTERKATLKEAETLQVLKNLSRDLQAIHRHVVQQLKGSPSSEDWIQIGLVIDRLLFIFYIFFTSVSFVSIIIIWVASYNSA</sequence>
<dbReference type="PRINTS" id="PR00252">
    <property type="entry name" value="NRIONCHANNEL"/>
</dbReference>
<comment type="catalytic activity">
    <reaction evidence="17">
        <text>Na(+)(in) = Na(+)(out)</text>
        <dbReference type="Rhea" id="RHEA:34963"/>
        <dbReference type="ChEBI" id="CHEBI:29101"/>
    </reaction>
</comment>
<keyword evidence="6" id="KW-0770">Synapse</keyword>
<feature type="transmembrane region" description="Helical" evidence="20">
    <location>
        <begin position="218"/>
        <end position="237"/>
    </location>
</feature>
<name>A0A3B3XL20_9TELE</name>
<reference evidence="24" key="1">
    <citation type="submission" date="2025-08" db="UniProtKB">
        <authorList>
            <consortium name="Ensembl"/>
        </authorList>
    </citation>
    <scope>IDENTIFICATION</scope>
</reference>
<evidence type="ECO:0000256" key="7">
    <source>
        <dbReference type="ARBA" id="ARBA00023065"/>
    </source>
</evidence>
<dbReference type="Gene3D" id="1.20.58.390">
    <property type="entry name" value="Neurotransmitter-gated ion-channel transmembrane domain"/>
    <property type="match status" value="2"/>
</dbReference>
<evidence type="ECO:0000256" key="2">
    <source>
        <dbReference type="ARBA" id="ARBA00022475"/>
    </source>
</evidence>
<comment type="catalytic activity">
    <reaction evidence="18">
        <text>Ca(2+)(in) = Ca(2+)(out)</text>
        <dbReference type="Rhea" id="RHEA:29671"/>
        <dbReference type="ChEBI" id="CHEBI:29108"/>
    </reaction>
</comment>
<dbReference type="InterPro" id="IPR036734">
    <property type="entry name" value="Neur_chan_lig-bd_sf"/>
</dbReference>
<evidence type="ECO:0000256" key="18">
    <source>
        <dbReference type="ARBA" id="ARBA00036634"/>
    </source>
</evidence>
<evidence type="ECO:0000256" key="11">
    <source>
        <dbReference type="ARBA" id="ARBA00023180"/>
    </source>
</evidence>
<dbReference type="STRING" id="48701.ENSPMEP00000015702"/>
<comment type="subcellular location">
    <subcellularLocation>
        <location evidence="15">Postsynaptic cell membrane</location>
        <topology evidence="15">Multi-pass membrane protein</topology>
    </subcellularLocation>
</comment>
<feature type="transmembrane region" description="Helical" evidence="20">
    <location>
        <begin position="553"/>
        <end position="576"/>
    </location>
</feature>
<evidence type="ECO:0000256" key="8">
    <source>
        <dbReference type="ARBA" id="ARBA00023136"/>
    </source>
</evidence>
<evidence type="ECO:0000256" key="3">
    <source>
        <dbReference type="ARBA" id="ARBA00022692"/>
    </source>
</evidence>
<keyword evidence="25" id="KW-1185">Reference proteome</keyword>
<keyword evidence="2" id="KW-1003">Cell membrane</keyword>
<dbReference type="InterPro" id="IPR036719">
    <property type="entry name" value="Neuro-gated_channel_TM_sf"/>
</dbReference>
<evidence type="ECO:0000256" key="17">
    <source>
        <dbReference type="ARBA" id="ARBA00036239"/>
    </source>
</evidence>
<dbReference type="CDD" id="cd19063">
    <property type="entry name" value="LGIC_TM_5-HT3"/>
    <property type="match status" value="2"/>
</dbReference>
<keyword evidence="5 20" id="KW-1133">Transmembrane helix</keyword>
<dbReference type="InterPro" id="IPR018000">
    <property type="entry name" value="Neurotransmitter_ion_chnl_CS"/>
</dbReference>
<dbReference type="InterPro" id="IPR006029">
    <property type="entry name" value="Neurotrans-gated_channel_TM"/>
</dbReference>
<keyword evidence="12" id="KW-0628">Postsynaptic cell membrane</keyword>
<feature type="region of interest" description="Disordered" evidence="21">
    <location>
        <begin position="240"/>
        <end position="270"/>
    </location>
</feature>
<dbReference type="GO" id="GO:0045211">
    <property type="term" value="C:postsynaptic membrane"/>
    <property type="evidence" value="ECO:0007669"/>
    <property type="project" value="UniProtKB-SubCell"/>
</dbReference>
<evidence type="ECO:0000313" key="25">
    <source>
        <dbReference type="Proteomes" id="UP000261480"/>
    </source>
</evidence>
<reference evidence="24" key="2">
    <citation type="submission" date="2025-09" db="UniProtKB">
        <authorList>
            <consortium name="Ensembl"/>
        </authorList>
    </citation>
    <scope>IDENTIFICATION</scope>
</reference>
<keyword evidence="8 20" id="KW-0472">Membrane</keyword>
<evidence type="ECO:0000256" key="21">
    <source>
        <dbReference type="SAM" id="MobiDB-lite"/>
    </source>
</evidence>
<feature type="transmembrane region" description="Helical" evidence="20">
    <location>
        <begin position="609"/>
        <end position="629"/>
    </location>
</feature>
<dbReference type="InterPro" id="IPR038050">
    <property type="entry name" value="Neuro_actylchol_rec"/>
</dbReference>
<feature type="domain" description="Neurotransmitter-gated ion-channel transmembrane" evidence="23">
    <location>
        <begin position="557"/>
        <end position="761"/>
    </location>
</feature>
<evidence type="ECO:0000256" key="6">
    <source>
        <dbReference type="ARBA" id="ARBA00023018"/>
    </source>
</evidence>
<dbReference type="Proteomes" id="UP000261480">
    <property type="component" value="Unplaced"/>
</dbReference>
<keyword evidence="10" id="KW-0675">Receptor</keyword>
<evidence type="ECO:0000313" key="24">
    <source>
        <dbReference type="Ensembl" id="ENSPMEP00000015702.1"/>
    </source>
</evidence>
<dbReference type="SUPFAM" id="SSF63712">
    <property type="entry name" value="Nicotinic receptor ligand binding domain-like"/>
    <property type="match status" value="2"/>
</dbReference>
<dbReference type="InterPro" id="IPR049944">
    <property type="entry name" value="LGIC_TM_5-HT3"/>
</dbReference>
<comment type="function">
    <text evidence="19">Forms serotonin (5-hydroxytryptamine/5-HT3)-activated cation-selective channel complexes, which when activated cause fast, depolarizing responses in neurons.</text>
</comment>
<feature type="domain" description="Neurotransmitter-gated ion-channel ligand-binding" evidence="22">
    <location>
        <begin position="11"/>
        <end position="117"/>
    </location>
</feature>
<evidence type="ECO:0000256" key="9">
    <source>
        <dbReference type="ARBA" id="ARBA00023157"/>
    </source>
</evidence>
<proteinExistence type="inferred from homology"/>
<feature type="transmembrane region" description="Helical" evidence="20">
    <location>
        <begin position="154"/>
        <end position="171"/>
    </location>
</feature>
<evidence type="ECO:0000259" key="23">
    <source>
        <dbReference type="Pfam" id="PF02932"/>
    </source>
</evidence>
<dbReference type="GO" id="GO:0004888">
    <property type="term" value="F:transmembrane signaling receptor activity"/>
    <property type="evidence" value="ECO:0007669"/>
    <property type="project" value="InterPro"/>
</dbReference>
<dbReference type="InterPro" id="IPR006201">
    <property type="entry name" value="Neur_channel"/>
</dbReference>
<evidence type="ECO:0000256" key="10">
    <source>
        <dbReference type="ARBA" id="ARBA00023170"/>
    </source>
</evidence>
<comment type="caution">
    <text evidence="20">Lacks conserved residue(s) required for the propagation of feature annotation.</text>
</comment>
<keyword evidence="3 20" id="KW-0812">Transmembrane</keyword>
<keyword evidence="11" id="KW-0325">Glycoprotein</keyword>
<feature type="domain" description="Neurotransmitter-gated ion-channel ligand-binding" evidence="22">
    <location>
        <begin position="356"/>
        <end position="549"/>
    </location>
</feature>
<accession>A0A3B3XL20</accession>
<dbReference type="Pfam" id="PF02932">
    <property type="entry name" value="Neur_chan_memb"/>
    <property type="match status" value="2"/>
</dbReference>
<keyword evidence="14 20" id="KW-0407">Ion channel</keyword>
<dbReference type="SUPFAM" id="SSF90112">
    <property type="entry name" value="Neurotransmitter-gated ion-channel transmembrane pore"/>
    <property type="match status" value="2"/>
</dbReference>
<keyword evidence="1 20" id="KW-0813">Transport</keyword>
<evidence type="ECO:0000256" key="4">
    <source>
        <dbReference type="ARBA" id="ARBA00022729"/>
    </source>
</evidence>
<evidence type="ECO:0000256" key="13">
    <source>
        <dbReference type="ARBA" id="ARBA00023286"/>
    </source>
</evidence>
<feature type="transmembrane region" description="Helical" evidence="20">
    <location>
        <begin position="121"/>
        <end position="142"/>
    </location>
</feature>
<evidence type="ECO:0000256" key="16">
    <source>
        <dbReference type="ARBA" id="ARBA00034430"/>
    </source>
</evidence>
<evidence type="ECO:0000256" key="12">
    <source>
        <dbReference type="ARBA" id="ARBA00023257"/>
    </source>
</evidence>
<comment type="similarity">
    <text evidence="20">Belongs to the ligand-gated ion channel (TC 1.A.9) family.</text>
</comment>
<evidence type="ECO:0000256" key="1">
    <source>
        <dbReference type="ARBA" id="ARBA00022448"/>
    </source>
</evidence>
<keyword evidence="4" id="KW-0732">Signal</keyword>
<evidence type="ECO:0000256" key="14">
    <source>
        <dbReference type="ARBA" id="ARBA00023303"/>
    </source>
</evidence>
<dbReference type="Pfam" id="PF02931">
    <property type="entry name" value="Neur_chan_LBD"/>
    <property type="match status" value="2"/>
</dbReference>
<evidence type="ECO:0000256" key="20">
    <source>
        <dbReference type="RuleBase" id="RU000687"/>
    </source>
</evidence>
<evidence type="ECO:0000256" key="5">
    <source>
        <dbReference type="ARBA" id="ARBA00022989"/>
    </source>
</evidence>
<keyword evidence="9" id="KW-1015">Disulfide bond</keyword>
<dbReference type="InterPro" id="IPR006202">
    <property type="entry name" value="Neur_chan_lig-bd"/>
</dbReference>
<feature type="domain" description="Neurotransmitter-gated ion-channel transmembrane" evidence="23">
    <location>
        <begin position="126"/>
        <end position="302"/>
    </location>
</feature>
<evidence type="ECO:0000256" key="19">
    <source>
        <dbReference type="ARBA" id="ARBA00037540"/>
    </source>
</evidence>
<protein>
    <submittedName>
        <fullName evidence="24">Uncharacterized protein</fullName>
    </submittedName>
</protein>
<dbReference type="PROSITE" id="PS00236">
    <property type="entry name" value="NEUROTR_ION_CHANNEL"/>
    <property type="match status" value="2"/>
</dbReference>
<dbReference type="GO" id="GO:0005230">
    <property type="term" value="F:extracellular ligand-gated monoatomic ion channel activity"/>
    <property type="evidence" value="ECO:0007669"/>
    <property type="project" value="InterPro"/>
</dbReference>
<keyword evidence="7 20" id="KW-0406">Ion transport</keyword>
<dbReference type="PANTHER" id="PTHR18945">
    <property type="entry name" value="NEUROTRANSMITTER GATED ION CHANNEL"/>
    <property type="match status" value="1"/>
</dbReference>
<dbReference type="Gene3D" id="2.70.170.10">
    <property type="entry name" value="Neurotransmitter-gated ion-channel ligand-binding domain"/>
    <property type="match status" value="2"/>
</dbReference>
<dbReference type="Ensembl" id="ENSPMET00000024050.1">
    <property type="protein sequence ID" value="ENSPMEP00000015702.1"/>
    <property type="gene ID" value="ENSPMEG00000018278.1"/>
</dbReference>
<feature type="transmembrane region" description="Helical" evidence="20">
    <location>
        <begin position="750"/>
        <end position="772"/>
    </location>
</feature>
<dbReference type="FunFam" id="2.70.170.10:FF:000017">
    <property type="entry name" value="5-hydroxytryptamine receptor 3A"/>
    <property type="match status" value="1"/>
</dbReference>
<dbReference type="AlphaFoldDB" id="A0A3B3XL20"/>
<evidence type="ECO:0000259" key="22">
    <source>
        <dbReference type="Pfam" id="PF02931"/>
    </source>
</evidence>
<keyword evidence="13" id="KW-1071">Ligand-gated ion channel</keyword>
<dbReference type="FunFam" id="1.20.58.390:FF:000080">
    <property type="entry name" value="5-hydroxytryptamine (serotonin) receptor 3C, ionotropic"/>
    <property type="match status" value="1"/>
</dbReference>
<evidence type="ECO:0000256" key="15">
    <source>
        <dbReference type="ARBA" id="ARBA00034104"/>
    </source>
</evidence>